<protein>
    <submittedName>
        <fullName evidence="2">Uncharacterized protein</fullName>
    </submittedName>
</protein>
<proteinExistence type="predicted"/>
<reference evidence="2" key="1">
    <citation type="submission" date="2018-10" db="EMBL/GenBank/DDBJ databases">
        <authorList>
            <person name="Hu Y."/>
            <person name="Zhu Y."/>
            <person name="Li J."/>
            <person name="Dan L."/>
            <person name="Pang H."/>
            <person name="Hu X."/>
        </authorList>
    </citation>
    <scope>NUCLEOTIDE SEQUENCE</scope>
    <source>
        <strain evidence="2">Aspp_1</strain>
    </source>
</reference>
<organism evidence="2">
    <name type="scientific">Aspergillus sp</name>
    <dbReference type="NCBI Taxonomy" id="5065"/>
    <lineage>
        <taxon>Eukaryota</taxon>
        <taxon>Fungi</taxon>
        <taxon>Dikarya</taxon>
        <taxon>Ascomycota</taxon>
        <taxon>Pezizomycotina</taxon>
        <taxon>Eurotiomycetes</taxon>
        <taxon>Eurotiomycetidae</taxon>
        <taxon>Eurotiales</taxon>
        <taxon>Aspergillaceae</taxon>
        <taxon>Aspergillus</taxon>
    </lineage>
</organism>
<keyword evidence="1" id="KW-0472">Membrane</keyword>
<sequence length="317" mass="36552">MLQLAKIIGINSGTMGLIVAGIGIGVVVGVGVCVWRNTALREKLLVHLANCNKKIESLISLIRRQPEDPWYIKSLKFLLGLFIIKTISQFILLPIVNWCLDIIITYLGNNVTLSKQIFNWLSQINFSILSQIDWDSSTLITLIYGLIDFLKLSFESNWFKLSMGEPYNSSLSSRGGSPSENLYLLMERNPNRAIASSSSYDGLYPQRVAYEDISTDNLDQLSGQDILALNARLQTQRTHLMSRARQYTQSNFESLDVFNRNSDYSDYNRHMFHMHKHYLRSKKVLDYLESRGGHMYNFDRQSFERFKDLFGELVRRH</sequence>
<feature type="transmembrane region" description="Helical" evidence="1">
    <location>
        <begin position="12"/>
        <end position="35"/>
    </location>
</feature>
<keyword evidence="1" id="KW-0812">Transmembrane</keyword>
<feature type="transmembrane region" description="Helical" evidence="1">
    <location>
        <begin position="77"/>
        <end position="96"/>
    </location>
</feature>
<evidence type="ECO:0000256" key="1">
    <source>
        <dbReference type="SAM" id="Phobius"/>
    </source>
</evidence>
<geneLocation type="mitochondrion" evidence="2"/>
<reference evidence="2" key="2">
    <citation type="journal article" date="2019" name="Mitochondrial DNA Part B Resour">
        <title>Characterization and phylogenetic analysis of the complete mitochondrial genome of Aspergillus sp. (Eurotiales: Eurotiomycetidae).</title>
        <authorList>
            <person name="Chen C."/>
            <person name="Fu R."/>
            <person name="Wang J."/>
            <person name="Hu R."/>
            <person name="Li X."/>
            <person name="Luo X."/>
            <person name="Chen X."/>
            <person name="Lu D."/>
        </authorList>
    </citation>
    <scope>NUCLEOTIDE SEQUENCE</scope>
    <source>
        <strain evidence="2">Aspp_1</strain>
    </source>
</reference>
<keyword evidence="1" id="KW-1133">Transmembrane helix</keyword>
<gene>
    <name evidence="2" type="primary">orf317</name>
</gene>
<keyword evidence="2" id="KW-0496">Mitochondrion</keyword>
<dbReference type="EMBL" id="MK038875">
    <property type="protein sequence ID" value="QDE53189.1"/>
    <property type="molecule type" value="Genomic_DNA"/>
</dbReference>
<name>A0A4Y6A9P7_9EURO</name>
<evidence type="ECO:0000313" key="2">
    <source>
        <dbReference type="EMBL" id="QDE53189.1"/>
    </source>
</evidence>
<accession>A0A4Y6A9P7</accession>
<dbReference type="AlphaFoldDB" id="A0A4Y6A9P7"/>